<dbReference type="OrthoDB" id="2593747at2759"/>
<feature type="region of interest" description="Disordered" evidence="1">
    <location>
        <begin position="231"/>
        <end position="307"/>
    </location>
</feature>
<feature type="domain" description="BTB" evidence="2">
    <location>
        <begin position="64"/>
        <end position="133"/>
    </location>
</feature>
<evidence type="ECO:0000256" key="1">
    <source>
        <dbReference type="SAM" id="MobiDB-lite"/>
    </source>
</evidence>
<evidence type="ECO:0000313" key="4">
    <source>
        <dbReference type="Proteomes" id="UP000059188"/>
    </source>
</evidence>
<dbReference type="STRING" id="1108050.A0A0B7FPX1"/>
<keyword evidence="4" id="KW-1185">Reference proteome</keyword>
<dbReference type="AlphaFoldDB" id="A0A0B7FPX1"/>
<evidence type="ECO:0000259" key="2">
    <source>
        <dbReference type="PROSITE" id="PS50097"/>
    </source>
</evidence>
<dbReference type="PROSITE" id="PS50097">
    <property type="entry name" value="BTB"/>
    <property type="match status" value="1"/>
</dbReference>
<proteinExistence type="predicted"/>
<sequence length="307" mass="35631">MALSISPMSTPPVSVAVTPSIISEIERTQGKVEDLKMPDPVAPFGSGEVNSMSDAPTVIDLGDGDIELKVNNTTFKSHKHLLNDFARLREMIKGMERYSSGGSCITIYRDERGVDDFKNMFKVLYASLIKGPFEFDAPTLVSSLRLATSYEYPELRKFSVDRLESANLSAIQRIELAREFDLSGWDERAFQELVERSEPITKDEAKVIGFERFEELARARENEKIKKGMEDERVRRGEEEKKKEEETKKKEEEKKQEEEAAQRQREEEEKRKKEEEEKRQREEAERVAREEEERKKQEEAKRAEEKK</sequence>
<protein>
    <recommendedName>
        <fullName evidence="2">BTB domain-containing protein</fullName>
    </recommendedName>
</protein>
<gene>
    <name evidence="3" type="ORF">RSOLAG1IB_02947</name>
</gene>
<organism evidence="3 4">
    <name type="scientific">Thanatephorus cucumeris (strain AG1-IB / isolate 7/3/14)</name>
    <name type="common">Lettuce bottom rot fungus</name>
    <name type="synonym">Rhizoctonia solani</name>
    <dbReference type="NCBI Taxonomy" id="1108050"/>
    <lineage>
        <taxon>Eukaryota</taxon>
        <taxon>Fungi</taxon>
        <taxon>Dikarya</taxon>
        <taxon>Basidiomycota</taxon>
        <taxon>Agaricomycotina</taxon>
        <taxon>Agaricomycetes</taxon>
        <taxon>Cantharellales</taxon>
        <taxon>Ceratobasidiaceae</taxon>
        <taxon>Rhizoctonia</taxon>
        <taxon>Rhizoctonia solani AG-1</taxon>
    </lineage>
</organism>
<dbReference type="InterPro" id="IPR000210">
    <property type="entry name" value="BTB/POZ_dom"/>
</dbReference>
<name>A0A0B7FPX1_THACB</name>
<evidence type="ECO:0000313" key="3">
    <source>
        <dbReference type="EMBL" id="CEL58202.1"/>
    </source>
</evidence>
<reference evidence="3 4" key="1">
    <citation type="submission" date="2014-11" db="EMBL/GenBank/DDBJ databases">
        <authorList>
            <person name="Wibberg Daniel"/>
        </authorList>
    </citation>
    <scope>NUCLEOTIDE SEQUENCE [LARGE SCALE GENOMIC DNA]</scope>
    <source>
        <strain evidence="3">Rhizoctonia solani AG1-IB 7/3/14</strain>
    </source>
</reference>
<dbReference type="EMBL" id="LN679102">
    <property type="protein sequence ID" value="CEL58202.1"/>
    <property type="molecule type" value="Genomic_DNA"/>
</dbReference>
<accession>A0A0B7FPX1</accession>
<dbReference type="Proteomes" id="UP000059188">
    <property type="component" value="Unassembled WGS sequence"/>
</dbReference>